<gene>
    <name evidence="1" type="ORF">GUJ93_ZPchr0006g42991</name>
</gene>
<dbReference type="OrthoDB" id="657187at2759"/>
<dbReference type="PANTHER" id="PTHR33168">
    <property type="entry name" value="STRESS INDUCED PROTEIN-RELATED"/>
    <property type="match status" value="1"/>
</dbReference>
<reference evidence="1" key="2">
    <citation type="submission" date="2021-02" db="EMBL/GenBank/DDBJ databases">
        <authorList>
            <person name="Kimball J.A."/>
            <person name="Haas M.W."/>
            <person name="Macchietto M."/>
            <person name="Kono T."/>
            <person name="Duquette J."/>
            <person name="Shao M."/>
        </authorList>
    </citation>
    <scope>NUCLEOTIDE SEQUENCE</scope>
    <source>
        <tissue evidence="1">Fresh leaf tissue</tissue>
    </source>
</reference>
<comment type="caution">
    <text evidence="1">The sequence shown here is derived from an EMBL/GenBank/DDBJ whole genome shotgun (WGS) entry which is preliminary data.</text>
</comment>
<protein>
    <submittedName>
        <fullName evidence="1">Uncharacterized protein</fullName>
    </submittedName>
</protein>
<dbReference type="AlphaFoldDB" id="A0A8J5VSI1"/>
<keyword evidence="2" id="KW-1185">Reference proteome</keyword>
<name>A0A8J5VSI1_ZIZPA</name>
<accession>A0A8J5VSI1</accession>
<proteinExistence type="predicted"/>
<organism evidence="1 2">
    <name type="scientific">Zizania palustris</name>
    <name type="common">Northern wild rice</name>
    <dbReference type="NCBI Taxonomy" id="103762"/>
    <lineage>
        <taxon>Eukaryota</taxon>
        <taxon>Viridiplantae</taxon>
        <taxon>Streptophyta</taxon>
        <taxon>Embryophyta</taxon>
        <taxon>Tracheophyta</taxon>
        <taxon>Spermatophyta</taxon>
        <taxon>Magnoliopsida</taxon>
        <taxon>Liliopsida</taxon>
        <taxon>Poales</taxon>
        <taxon>Poaceae</taxon>
        <taxon>BOP clade</taxon>
        <taxon>Oryzoideae</taxon>
        <taxon>Oryzeae</taxon>
        <taxon>Zizaniinae</taxon>
        <taxon>Zizania</taxon>
    </lineage>
</organism>
<evidence type="ECO:0000313" key="1">
    <source>
        <dbReference type="EMBL" id="KAG8070051.1"/>
    </source>
</evidence>
<sequence length="103" mass="10948">METEASSPSPFSSLRDRLRATVCCCFGYGGGGGGSLGDAVVQWRRRVGAPGEFRYDPLSYALNFDEGADDEYEGVDHRAGGLLYRSFSSRLPPSPPPAAVSVA</sequence>
<dbReference type="EMBL" id="JAAALK010000283">
    <property type="protein sequence ID" value="KAG8070051.1"/>
    <property type="molecule type" value="Genomic_DNA"/>
</dbReference>
<evidence type="ECO:0000313" key="2">
    <source>
        <dbReference type="Proteomes" id="UP000729402"/>
    </source>
</evidence>
<reference evidence="1" key="1">
    <citation type="journal article" date="2021" name="bioRxiv">
        <title>Whole Genome Assembly and Annotation of Northern Wild Rice, Zizania palustris L., Supports a Whole Genome Duplication in the Zizania Genus.</title>
        <authorList>
            <person name="Haas M."/>
            <person name="Kono T."/>
            <person name="Macchietto M."/>
            <person name="Millas R."/>
            <person name="McGilp L."/>
            <person name="Shao M."/>
            <person name="Duquette J."/>
            <person name="Hirsch C.N."/>
            <person name="Kimball J."/>
        </authorList>
    </citation>
    <scope>NUCLEOTIDE SEQUENCE</scope>
    <source>
        <tissue evidence="1">Fresh leaf tissue</tissue>
    </source>
</reference>
<dbReference type="Proteomes" id="UP000729402">
    <property type="component" value="Unassembled WGS sequence"/>
</dbReference>